<comment type="caution">
    <text evidence="2">The sequence shown here is derived from an EMBL/GenBank/DDBJ whole genome shotgun (WGS) entry which is preliminary data.</text>
</comment>
<feature type="compositionally biased region" description="Low complexity" evidence="1">
    <location>
        <begin position="83"/>
        <end position="99"/>
    </location>
</feature>
<feature type="region of interest" description="Disordered" evidence="1">
    <location>
        <begin position="79"/>
        <end position="99"/>
    </location>
</feature>
<dbReference type="Proteomes" id="UP000820818">
    <property type="component" value="Linkage Group LG8"/>
</dbReference>
<reference evidence="2 3" key="1">
    <citation type="submission" date="2022-05" db="EMBL/GenBank/DDBJ databases">
        <title>A multi-omics perspective on studying reproductive biology in Daphnia sinensis.</title>
        <authorList>
            <person name="Jia J."/>
        </authorList>
    </citation>
    <scope>NUCLEOTIDE SEQUENCE [LARGE SCALE GENOMIC DNA]</scope>
    <source>
        <strain evidence="2 3">WSL</strain>
    </source>
</reference>
<evidence type="ECO:0000313" key="3">
    <source>
        <dbReference type="Proteomes" id="UP000820818"/>
    </source>
</evidence>
<dbReference type="AlphaFoldDB" id="A0AAD5PP34"/>
<gene>
    <name evidence="2" type="ORF">GHT06_019223</name>
</gene>
<name>A0AAD5PP34_9CRUS</name>
<proteinExistence type="predicted"/>
<organism evidence="2 3">
    <name type="scientific">Daphnia sinensis</name>
    <dbReference type="NCBI Taxonomy" id="1820382"/>
    <lineage>
        <taxon>Eukaryota</taxon>
        <taxon>Metazoa</taxon>
        <taxon>Ecdysozoa</taxon>
        <taxon>Arthropoda</taxon>
        <taxon>Crustacea</taxon>
        <taxon>Branchiopoda</taxon>
        <taxon>Diplostraca</taxon>
        <taxon>Cladocera</taxon>
        <taxon>Anomopoda</taxon>
        <taxon>Daphniidae</taxon>
        <taxon>Daphnia</taxon>
        <taxon>Daphnia similis group</taxon>
    </lineage>
</organism>
<sequence length="99" mass="10244">MGRLKCNTITHSSTLFAVASHLQSSLKMKFLAVLVALFAVFACVMAQGYNNNYGGSPYPAPSAPAPVYSGNPAPNPYAPVAPSPYGGQPQPAPAAGGWY</sequence>
<evidence type="ECO:0000256" key="1">
    <source>
        <dbReference type="SAM" id="MobiDB-lite"/>
    </source>
</evidence>
<keyword evidence="3" id="KW-1185">Reference proteome</keyword>
<protein>
    <submittedName>
        <fullName evidence="2">Uncharacterized protein</fullName>
    </submittedName>
</protein>
<dbReference type="EMBL" id="WJBH02000008">
    <property type="protein sequence ID" value="KAI9553952.1"/>
    <property type="molecule type" value="Genomic_DNA"/>
</dbReference>
<evidence type="ECO:0000313" key="2">
    <source>
        <dbReference type="EMBL" id="KAI9553952.1"/>
    </source>
</evidence>
<accession>A0AAD5PP34</accession>